<dbReference type="PANTHER" id="PTHR23026:SF90">
    <property type="entry name" value="IODOTYROSINE DEIODINASE 1"/>
    <property type="match status" value="1"/>
</dbReference>
<evidence type="ECO:0000259" key="4">
    <source>
        <dbReference type="Pfam" id="PF00881"/>
    </source>
</evidence>
<name>A0ABU8HCT2_9BACI</name>
<evidence type="ECO:0000256" key="2">
    <source>
        <dbReference type="ARBA" id="ARBA00022643"/>
    </source>
</evidence>
<dbReference type="RefSeq" id="WP_336586443.1">
    <property type="nucleotide sequence ID" value="NZ_JBBAXC010000005.1"/>
</dbReference>
<accession>A0ABU8HCT2</accession>
<dbReference type="InterPro" id="IPR000415">
    <property type="entry name" value="Nitroreductase-like"/>
</dbReference>
<keyword evidence="2" id="KW-0288">FMN</keyword>
<dbReference type="EMBL" id="JBBAXC010000005">
    <property type="protein sequence ID" value="MEI5907003.1"/>
    <property type="molecule type" value="Genomic_DNA"/>
</dbReference>
<dbReference type="InterPro" id="IPR050627">
    <property type="entry name" value="Nitroreductase/BluB"/>
</dbReference>
<dbReference type="Proteomes" id="UP001312865">
    <property type="component" value="Unassembled WGS sequence"/>
</dbReference>
<reference evidence="5 6" key="1">
    <citation type="journal article" date="2018" name="J. Microbiol.">
        <title>Bacillus spongiae sp. nov., isolated from sponge of Jeju Island.</title>
        <authorList>
            <person name="Lee G.E."/>
            <person name="Im W.T."/>
            <person name="Park J.S."/>
        </authorList>
    </citation>
    <scope>NUCLEOTIDE SEQUENCE [LARGE SCALE GENOMIC DNA]</scope>
    <source>
        <strain evidence="5 6">135PIL107-10</strain>
    </source>
</reference>
<proteinExistence type="predicted"/>
<comment type="caution">
    <text evidence="5">The sequence shown here is derived from an EMBL/GenBank/DDBJ whole genome shotgun (WGS) entry which is preliminary data.</text>
</comment>
<keyword evidence="6" id="KW-1185">Reference proteome</keyword>
<protein>
    <submittedName>
        <fullName evidence="5">Nitroreductase family protein</fullName>
    </submittedName>
</protein>
<feature type="domain" description="Nitroreductase" evidence="4">
    <location>
        <begin position="194"/>
        <end position="354"/>
    </location>
</feature>
<evidence type="ECO:0000256" key="3">
    <source>
        <dbReference type="ARBA" id="ARBA00023002"/>
    </source>
</evidence>
<dbReference type="SUPFAM" id="SSF55469">
    <property type="entry name" value="FMN-dependent nitroreductase-like"/>
    <property type="match status" value="2"/>
</dbReference>
<dbReference type="CDD" id="cd02062">
    <property type="entry name" value="Nitro_FMN_reductase"/>
    <property type="match status" value="1"/>
</dbReference>
<keyword evidence="1" id="KW-0285">Flavoprotein</keyword>
<organism evidence="5 6">
    <name type="scientific">Bacillus spongiae</name>
    <dbReference type="NCBI Taxonomy" id="2683610"/>
    <lineage>
        <taxon>Bacteria</taxon>
        <taxon>Bacillati</taxon>
        <taxon>Bacillota</taxon>
        <taxon>Bacilli</taxon>
        <taxon>Bacillales</taxon>
        <taxon>Bacillaceae</taxon>
        <taxon>Bacillus</taxon>
    </lineage>
</organism>
<dbReference type="PANTHER" id="PTHR23026">
    <property type="entry name" value="NADPH NITROREDUCTASE"/>
    <property type="match status" value="1"/>
</dbReference>
<keyword evidence="3" id="KW-0560">Oxidoreductase</keyword>
<sequence length="378" mass="43427">MEKNDGFISLDFERLNHNKMEANMEQFVGILDQRQNEQPFIEQPVMEGVIEKVIQTAGTAPSGANQQPWTYVVIRDDKLKKEVRRLAEKKTLQNAEQLEKAPLFVALFKQKYAQKENKRIKHYYPNESTAISAGFFLSALLHSDLDYVAYPPLKELKELCHRPKNEESFLLFAVGYKKEVEGSYEQASHYYENLRKRRNVRDFSAETFDEHLLITALEAIMTTPFLNGGNYHFEVVSDSVTKQKIRQKAEEEEKKFYEQRITDEWKEVLRPLGTDWRKPHLTDAPHLIVAFKGEESPQSIDALTNTGVATGVLLSALHQAGLAILTHTPSPMTFLRDLLGRPKHEMPIVVLPVGFPIDNCKVPKITKKPLQEILVKHM</sequence>
<evidence type="ECO:0000313" key="6">
    <source>
        <dbReference type="Proteomes" id="UP001312865"/>
    </source>
</evidence>
<evidence type="ECO:0000256" key="1">
    <source>
        <dbReference type="ARBA" id="ARBA00022630"/>
    </source>
</evidence>
<dbReference type="CDD" id="cd02144">
    <property type="entry name" value="iodotyrosine_dehalogenase"/>
    <property type="match status" value="1"/>
</dbReference>
<dbReference type="Gene3D" id="3.40.109.10">
    <property type="entry name" value="NADH Oxidase"/>
    <property type="match status" value="2"/>
</dbReference>
<dbReference type="InterPro" id="IPR029479">
    <property type="entry name" value="Nitroreductase"/>
</dbReference>
<feature type="domain" description="Nitroreductase" evidence="4">
    <location>
        <begin position="34"/>
        <end position="107"/>
    </location>
</feature>
<dbReference type="Pfam" id="PF00881">
    <property type="entry name" value="Nitroreductase"/>
    <property type="match status" value="2"/>
</dbReference>
<evidence type="ECO:0000313" key="5">
    <source>
        <dbReference type="EMBL" id="MEI5907003.1"/>
    </source>
</evidence>
<gene>
    <name evidence="5" type="ORF">WAK64_08030</name>
</gene>